<accession>V6MAC8</accession>
<dbReference type="AlphaFoldDB" id="V6MAC8"/>
<evidence type="ECO:0008006" key="3">
    <source>
        <dbReference type="Google" id="ProtNLM"/>
    </source>
</evidence>
<evidence type="ECO:0000313" key="1">
    <source>
        <dbReference type="EMBL" id="EST55484.1"/>
    </source>
</evidence>
<comment type="caution">
    <text evidence="1">The sequence shown here is derived from an EMBL/GenBank/DDBJ whole genome shotgun (WGS) entry which is preliminary data.</text>
</comment>
<dbReference type="PATRIC" id="fig|1408254.3.peg.1382"/>
<proteinExistence type="predicted"/>
<dbReference type="Pfam" id="PF10844">
    <property type="entry name" value="DUF2577"/>
    <property type="match status" value="1"/>
</dbReference>
<reference evidence="1 2" key="1">
    <citation type="journal article" date="2014" name="Genome Announc.">
        <title>Draft Genome Sequence of Brevibacillus panacihumi Strain W25, a Halotolerant Hydrocarbon-Degrading Bacterium.</title>
        <authorList>
            <person name="Wang X."/>
            <person name="Jin D."/>
            <person name="Zhou L."/>
            <person name="Wu L."/>
            <person name="An W."/>
            <person name="Chen Y."/>
            <person name="Zhao L."/>
        </authorList>
    </citation>
    <scope>NUCLEOTIDE SEQUENCE [LARGE SCALE GENOMIC DNA]</scope>
    <source>
        <strain evidence="1 2">W25</strain>
    </source>
</reference>
<name>V6MAC8_9BACL</name>
<dbReference type="HOGENOM" id="CLU_147991_0_0_9"/>
<dbReference type="Proteomes" id="UP000017973">
    <property type="component" value="Unassembled WGS sequence"/>
</dbReference>
<dbReference type="RefSeq" id="WP_023555416.1">
    <property type="nucleotide sequence ID" value="NZ_KI629787.1"/>
</dbReference>
<dbReference type="eggNOG" id="ENOG5032JBH">
    <property type="taxonomic scope" value="Bacteria"/>
</dbReference>
<gene>
    <name evidence="1" type="ORF">T458_06970</name>
</gene>
<keyword evidence="2" id="KW-1185">Reference proteome</keyword>
<dbReference type="EMBL" id="AYJU01000003">
    <property type="protein sequence ID" value="EST55484.1"/>
    <property type="molecule type" value="Genomic_DNA"/>
</dbReference>
<sequence>MTERLEGSGVSQLYQVIKRVGRNDFDKFELATVTSPPPELRIRVDNWPIDLDHTDIIVAEHLTRHTRIVTIRHEEMAERDLGDKIVQDGLDTDDMVPGNPITEYTHSYVEQTFEDVLKPGDRVIVASMNDGQTYVILDRAVTYR</sequence>
<dbReference type="OrthoDB" id="2883419at2"/>
<evidence type="ECO:0000313" key="2">
    <source>
        <dbReference type="Proteomes" id="UP000017973"/>
    </source>
</evidence>
<protein>
    <recommendedName>
        <fullName evidence="3">DUF2577 domain-containing protein</fullName>
    </recommendedName>
</protein>
<dbReference type="InterPro" id="IPR022555">
    <property type="entry name" value="DUF2577"/>
</dbReference>
<dbReference type="STRING" id="1408254.T458_06970"/>
<organism evidence="1 2">
    <name type="scientific">Brevibacillus panacihumi W25</name>
    <dbReference type="NCBI Taxonomy" id="1408254"/>
    <lineage>
        <taxon>Bacteria</taxon>
        <taxon>Bacillati</taxon>
        <taxon>Bacillota</taxon>
        <taxon>Bacilli</taxon>
        <taxon>Bacillales</taxon>
        <taxon>Paenibacillaceae</taxon>
        <taxon>Brevibacillus</taxon>
    </lineage>
</organism>